<evidence type="ECO:0000256" key="1">
    <source>
        <dbReference type="ARBA" id="ARBA00023016"/>
    </source>
</evidence>
<accession>A0AAN4UTB9</accession>
<dbReference type="PANTHER" id="PTHR48094:SF11">
    <property type="entry name" value="GLUTATHIONE-INDEPENDENT GLYOXALASE HSP31-RELATED"/>
    <property type="match status" value="1"/>
</dbReference>
<dbReference type="GO" id="GO:0019172">
    <property type="term" value="F:glyoxalase III activity"/>
    <property type="evidence" value="ECO:0007669"/>
    <property type="project" value="TreeGrafter"/>
</dbReference>
<evidence type="ECO:0000313" key="5">
    <source>
        <dbReference type="EMBL" id="GHE03817.1"/>
    </source>
</evidence>
<keyword evidence="1" id="KW-0346">Stress response</keyword>
<dbReference type="RefSeq" id="WP_191334731.1">
    <property type="nucleotide sequence ID" value="NZ_BNAB01000014.1"/>
</dbReference>
<dbReference type="GO" id="GO:0005737">
    <property type="term" value="C:cytoplasm"/>
    <property type="evidence" value="ECO:0007669"/>
    <property type="project" value="TreeGrafter"/>
</dbReference>
<comment type="similarity">
    <text evidence="3">Belongs to the peptidase C56 family. HSP31-like subfamily.</text>
</comment>
<evidence type="ECO:0000259" key="4">
    <source>
        <dbReference type="Pfam" id="PF01965"/>
    </source>
</evidence>
<evidence type="ECO:0000313" key="6">
    <source>
        <dbReference type="Proteomes" id="UP000634647"/>
    </source>
</evidence>
<dbReference type="SUPFAM" id="SSF52317">
    <property type="entry name" value="Class I glutamine amidotransferase-like"/>
    <property type="match status" value="1"/>
</dbReference>
<dbReference type="InterPro" id="IPR050325">
    <property type="entry name" value="Prot/Nucl_acid_deglycase"/>
</dbReference>
<dbReference type="Proteomes" id="UP000634647">
    <property type="component" value="Unassembled WGS sequence"/>
</dbReference>
<dbReference type="PANTHER" id="PTHR48094">
    <property type="entry name" value="PROTEIN/NUCLEIC ACID DEGLYCASE DJ-1-RELATED"/>
    <property type="match status" value="1"/>
</dbReference>
<dbReference type="InterPro" id="IPR029062">
    <property type="entry name" value="Class_I_gatase-like"/>
</dbReference>
<comment type="caution">
    <text evidence="5">The sequence shown here is derived from an EMBL/GenBank/DDBJ whole genome shotgun (WGS) entry which is preliminary data.</text>
</comment>
<dbReference type="InterPro" id="IPR002818">
    <property type="entry name" value="DJ-1/PfpI"/>
</dbReference>
<reference evidence="5" key="1">
    <citation type="journal article" date="2014" name="Int. J. Syst. Evol. Microbiol.">
        <title>Complete genome sequence of Corynebacterium casei LMG S-19264T (=DSM 44701T), isolated from a smear-ripened cheese.</title>
        <authorList>
            <consortium name="US DOE Joint Genome Institute (JGI-PGF)"/>
            <person name="Walter F."/>
            <person name="Albersmeier A."/>
            <person name="Kalinowski J."/>
            <person name="Ruckert C."/>
        </authorList>
    </citation>
    <scope>NUCLEOTIDE SEQUENCE</scope>
    <source>
        <strain evidence="5">CGMCC 1.10859</strain>
    </source>
</reference>
<dbReference type="GO" id="GO:0019243">
    <property type="term" value="P:methylglyoxal catabolic process to D-lactate via S-lactoyl-glutathione"/>
    <property type="evidence" value="ECO:0007669"/>
    <property type="project" value="TreeGrafter"/>
</dbReference>
<sequence length="227" mass="23637">MARILILSTASDVLGDTGKPTGVWYEELATPYYAFLDAGHEVTLVTLGGKAIPIDPNSDATGDDAPASVTRFRADTKATALLKTPGRLEDEDVTAYDALYIPGGHGAMFDLAESDLAAKAIGKAWDSGKVVASVCHGPAAFANALDANGDPIVKGRKVSAFTDSEERAVGLVEAVPFLLETRLRELGAEFESAGDWQPHAVVDGRLVTGQNPASSEAAADKVLALLG</sequence>
<dbReference type="CDD" id="cd03141">
    <property type="entry name" value="GATase1_Hsp31_like"/>
    <property type="match status" value="1"/>
</dbReference>
<protein>
    <submittedName>
        <fullName evidence="5">Dimethylallyltransferase</fullName>
    </submittedName>
</protein>
<keyword evidence="2" id="KW-0456">Lyase</keyword>
<dbReference type="Gene3D" id="3.40.50.880">
    <property type="match status" value="1"/>
</dbReference>
<evidence type="ECO:0000256" key="3">
    <source>
        <dbReference type="ARBA" id="ARBA00038493"/>
    </source>
</evidence>
<name>A0AAN4UTB9_9RHOB</name>
<evidence type="ECO:0000256" key="2">
    <source>
        <dbReference type="ARBA" id="ARBA00023239"/>
    </source>
</evidence>
<gene>
    <name evidence="5" type="ORF">GCM10008024_28530</name>
</gene>
<dbReference type="AlphaFoldDB" id="A0AAN4UTB9"/>
<proteinExistence type="inferred from homology"/>
<feature type="domain" description="DJ-1/PfpI" evidence="4">
    <location>
        <begin position="27"/>
        <end position="223"/>
    </location>
</feature>
<organism evidence="5 6">
    <name type="scientific">Allgaiera indica</name>
    <dbReference type="NCBI Taxonomy" id="765699"/>
    <lineage>
        <taxon>Bacteria</taxon>
        <taxon>Pseudomonadati</taxon>
        <taxon>Pseudomonadota</taxon>
        <taxon>Alphaproteobacteria</taxon>
        <taxon>Rhodobacterales</taxon>
        <taxon>Paracoccaceae</taxon>
        <taxon>Allgaiera</taxon>
    </lineage>
</organism>
<dbReference type="Pfam" id="PF01965">
    <property type="entry name" value="DJ-1_PfpI"/>
    <property type="match status" value="1"/>
</dbReference>
<dbReference type="EMBL" id="BNAB01000014">
    <property type="protein sequence ID" value="GHE03817.1"/>
    <property type="molecule type" value="Genomic_DNA"/>
</dbReference>
<reference evidence="5" key="2">
    <citation type="submission" date="2023-06" db="EMBL/GenBank/DDBJ databases">
        <authorList>
            <person name="Sun Q."/>
            <person name="Zhou Y."/>
        </authorList>
    </citation>
    <scope>NUCLEOTIDE SEQUENCE</scope>
    <source>
        <strain evidence="5">CGMCC 1.10859</strain>
    </source>
</reference>